<evidence type="ECO:0000256" key="8">
    <source>
        <dbReference type="SAM" id="MobiDB-lite"/>
    </source>
</evidence>
<evidence type="ECO:0000313" key="11">
    <source>
        <dbReference type="EMBL" id="CBF82723.1"/>
    </source>
</evidence>
<gene>
    <name evidence="11" type="ORF">ANIA_03430</name>
</gene>
<evidence type="ECO:0000256" key="2">
    <source>
        <dbReference type="ARBA" id="ARBA00022692"/>
    </source>
</evidence>
<dbReference type="KEGG" id="ani:ANIA_03430"/>
<dbReference type="Proteomes" id="UP000000560">
    <property type="component" value="Chromosome VI"/>
</dbReference>
<evidence type="ECO:0000256" key="4">
    <source>
        <dbReference type="ARBA" id="ARBA00022989"/>
    </source>
</evidence>
<feature type="transmembrane region" description="Helical" evidence="9">
    <location>
        <begin position="188"/>
        <end position="212"/>
    </location>
</feature>
<dbReference type="HOGENOM" id="CLU_048915_1_0_1"/>
<dbReference type="GO" id="GO:0005739">
    <property type="term" value="C:mitochondrion"/>
    <property type="evidence" value="ECO:0000318"/>
    <property type="project" value="GO_Central"/>
</dbReference>
<dbReference type="GeneID" id="2873861"/>
<keyword evidence="12" id="KW-1185">Reference proteome</keyword>
<organism evidence="11 12">
    <name type="scientific">Emericella nidulans (strain FGSC A4 / ATCC 38163 / CBS 112.46 / NRRL 194 / M139)</name>
    <name type="common">Aspergillus nidulans</name>
    <dbReference type="NCBI Taxonomy" id="227321"/>
    <lineage>
        <taxon>Eukaryota</taxon>
        <taxon>Fungi</taxon>
        <taxon>Dikarya</taxon>
        <taxon>Ascomycota</taxon>
        <taxon>Pezizomycotina</taxon>
        <taxon>Eurotiomycetes</taxon>
        <taxon>Eurotiomycetidae</taxon>
        <taxon>Eurotiales</taxon>
        <taxon>Aspergillaceae</taxon>
        <taxon>Aspergillus</taxon>
        <taxon>Aspergillus subgen. Nidulantes</taxon>
    </lineage>
</organism>
<accession>C8VHI9</accession>
<dbReference type="EMBL" id="BN001306">
    <property type="protein sequence ID" value="CBF82723.1"/>
    <property type="molecule type" value="Genomic_DNA"/>
</dbReference>
<evidence type="ECO:0000313" key="12">
    <source>
        <dbReference type="Proteomes" id="UP000000560"/>
    </source>
</evidence>
<evidence type="ECO:0000256" key="6">
    <source>
        <dbReference type="ARBA" id="ARBA00023136"/>
    </source>
</evidence>
<dbReference type="InParanoid" id="Q5B7Q0"/>
<dbReference type="OMA" id="HYVPKTF"/>
<sequence length="376" mass="41624">MASISTPRAHISHLGRKLPNSAITPFSQLTHRHRFQHHVRSSHSGKSHNRPSISAKPNEKRITPVSSAPAVSLSDDVNPPPSTRPADLETPAPLAPSASVGEKAQRLIAYGRAYLAFYKTGLKNVYQNYRNSLPIRRSLGIPSYLPTSPPPKFFIKSSSGHSKHVKPKTSRSTFQLLNRSAYDVRRMIPFALVLIICGEFTPLLVIAFGNAITPFTCRIPKQIDKYRRQRADRKSAALSAYTEALNGSVRTPKPGSKEELDLLSAFASKKFAKEASAQDVLTACAVFGLIKSHNRPSLLVEPVYRKRLAKHTEYLAVDDNLIKSCGGVTKMESSEVKIAVEERGGYGLMTGASAREVEKAERRWLEMWLQTSQPDK</sequence>
<proteinExistence type="predicted"/>
<dbReference type="Pfam" id="PF07766">
    <property type="entry name" value="LETM1_RBD"/>
    <property type="match status" value="1"/>
</dbReference>
<dbReference type="PANTHER" id="PTHR14009">
    <property type="entry name" value="LEUCINE ZIPPER-EF-HAND CONTAINING TRANSMEMBRANE PROTEIN"/>
    <property type="match status" value="1"/>
</dbReference>
<evidence type="ECO:0000259" key="10">
    <source>
        <dbReference type="PROSITE" id="PS51758"/>
    </source>
</evidence>
<keyword evidence="3" id="KW-0999">Mitochondrion inner membrane</keyword>
<feature type="compositionally biased region" description="Basic residues" evidence="8">
    <location>
        <begin position="33"/>
        <end position="49"/>
    </location>
</feature>
<accession>Q5B7Q0</accession>
<evidence type="ECO:0000256" key="5">
    <source>
        <dbReference type="ARBA" id="ARBA00023128"/>
    </source>
</evidence>
<evidence type="ECO:0000256" key="9">
    <source>
        <dbReference type="SAM" id="Phobius"/>
    </source>
</evidence>
<comment type="subcellular location">
    <subcellularLocation>
        <location evidence="1">Mitochondrion inner membrane</location>
        <topology evidence="1">Single-pass membrane protein</topology>
    </subcellularLocation>
</comment>
<keyword evidence="2 9" id="KW-0812">Transmembrane</keyword>
<keyword evidence="5 7" id="KW-0496">Mitochondrion</keyword>
<protein>
    <recommendedName>
        <fullName evidence="10">Letm1 RBD domain-containing protein</fullName>
    </recommendedName>
</protein>
<dbReference type="AlphaFoldDB" id="Q5B7Q0"/>
<dbReference type="VEuPathDB" id="FungiDB:AN3430"/>
<evidence type="ECO:0000256" key="7">
    <source>
        <dbReference type="PROSITE-ProRule" id="PRU01094"/>
    </source>
</evidence>
<dbReference type="PROSITE" id="PS51758">
    <property type="entry name" value="LETM1_RBD"/>
    <property type="match status" value="1"/>
</dbReference>
<feature type="domain" description="Letm1 RBD" evidence="10">
    <location>
        <begin position="202"/>
        <end position="376"/>
    </location>
</feature>
<dbReference type="InterPro" id="IPR033122">
    <property type="entry name" value="LETM1-like_RBD"/>
</dbReference>
<dbReference type="GO" id="GO:0043022">
    <property type="term" value="F:ribosome binding"/>
    <property type="evidence" value="ECO:0007669"/>
    <property type="project" value="InterPro"/>
</dbReference>
<dbReference type="PANTHER" id="PTHR14009:SF6">
    <property type="entry name" value="LETM1 RBD DOMAIN-CONTAINING PROTEIN"/>
    <property type="match status" value="1"/>
</dbReference>
<evidence type="ECO:0000256" key="3">
    <source>
        <dbReference type="ARBA" id="ARBA00022792"/>
    </source>
</evidence>
<keyword evidence="4 9" id="KW-1133">Transmembrane helix</keyword>
<reference evidence="12" key="1">
    <citation type="journal article" date="2005" name="Nature">
        <title>Sequencing of Aspergillus nidulans and comparative analysis with A. fumigatus and A. oryzae.</title>
        <authorList>
            <person name="Galagan J.E."/>
            <person name="Calvo S.E."/>
            <person name="Cuomo C."/>
            <person name="Ma L.J."/>
            <person name="Wortman J.R."/>
            <person name="Batzoglou S."/>
            <person name="Lee S.I."/>
            <person name="Basturkmen M."/>
            <person name="Spevak C.C."/>
            <person name="Clutterbuck J."/>
            <person name="Kapitonov V."/>
            <person name="Jurka J."/>
            <person name="Scazzocchio C."/>
            <person name="Farman M."/>
            <person name="Butler J."/>
            <person name="Purcell S."/>
            <person name="Harris S."/>
            <person name="Braus G.H."/>
            <person name="Draht O."/>
            <person name="Busch S."/>
            <person name="D'Enfert C."/>
            <person name="Bouchier C."/>
            <person name="Goldman G.H."/>
            <person name="Bell-Pedersen D."/>
            <person name="Griffiths-Jones S."/>
            <person name="Doonan J.H."/>
            <person name="Yu J."/>
            <person name="Vienken K."/>
            <person name="Pain A."/>
            <person name="Freitag M."/>
            <person name="Selker E.U."/>
            <person name="Archer D.B."/>
            <person name="Penalva M.A."/>
            <person name="Oakley B.R."/>
            <person name="Momany M."/>
            <person name="Tanaka T."/>
            <person name="Kumagai T."/>
            <person name="Asai K."/>
            <person name="Machida M."/>
            <person name="Nierman W.C."/>
            <person name="Denning D.W."/>
            <person name="Caddick M."/>
            <person name="Hynes M."/>
            <person name="Paoletti M."/>
            <person name="Fischer R."/>
            <person name="Miller B."/>
            <person name="Dyer P."/>
            <person name="Sachs M.S."/>
            <person name="Osmani S.A."/>
            <person name="Birren B.W."/>
        </authorList>
    </citation>
    <scope>NUCLEOTIDE SEQUENCE [LARGE SCALE GENOMIC DNA]</scope>
    <source>
        <strain evidence="12">FGSC A4 / ATCC 38163 / CBS 112.46 / NRRL 194 / M139</strain>
    </source>
</reference>
<keyword evidence="6 9" id="KW-0472">Membrane</keyword>
<feature type="region of interest" description="Disordered" evidence="8">
    <location>
        <begin position="33"/>
        <end position="97"/>
    </location>
</feature>
<dbReference type="GO" id="GO:0005743">
    <property type="term" value="C:mitochondrial inner membrane"/>
    <property type="evidence" value="ECO:0007669"/>
    <property type="project" value="UniProtKB-SubCell"/>
</dbReference>
<dbReference type="InterPro" id="IPR044202">
    <property type="entry name" value="LETM1/MDM38-like"/>
</dbReference>
<dbReference type="RefSeq" id="XP_661034.1">
    <property type="nucleotide sequence ID" value="XM_655942.2"/>
</dbReference>
<dbReference type="OrthoDB" id="73691at2759"/>
<reference evidence="12" key="2">
    <citation type="journal article" date="2009" name="Fungal Genet. Biol.">
        <title>The 2008 update of the Aspergillus nidulans genome annotation: a community effort.</title>
        <authorList>
            <person name="Wortman J.R."/>
            <person name="Gilsenan J.M."/>
            <person name="Joardar V."/>
            <person name="Deegan J."/>
            <person name="Clutterbuck J."/>
            <person name="Andersen M.R."/>
            <person name="Archer D."/>
            <person name="Bencina M."/>
            <person name="Braus G."/>
            <person name="Coutinho P."/>
            <person name="von Dohren H."/>
            <person name="Doonan J."/>
            <person name="Driessen A.J."/>
            <person name="Durek P."/>
            <person name="Espeso E."/>
            <person name="Fekete E."/>
            <person name="Flipphi M."/>
            <person name="Estrada C.G."/>
            <person name="Geysens S."/>
            <person name="Goldman G."/>
            <person name="de Groot P.W."/>
            <person name="Hansen K."/>
            <person name="Harris S.D."/>
            <person name="Heinekamp T."/>
            <person name="Helmstaedt K."/>
            <person name="Henrissat B."/>
            <person name="Hofmann G."/>
            <person name="Homan T."/>
            <person name="Horio T."/>
            <person name="Horiuchi H."/>
            <person name="James S."/>
            <person name="Jones M."/>
            <person name="Karaffa L."/>
            <person name="Karanyi Z."/>
            <person name="Kato M."/>
            <person name="Keller N."/>
            <person name="Kelly D.E."/>
            <person name="Kiel J.A."/>
            <person name="Kim J.M."/>
            <person name="van der Klei I.J."/>
            <person name="Klis F.M."/>
            <person name="Kovalchuk A."/>
            <person name="Krasevec N."/>
            <person name="Kubicek C.P."/>
            <person name="Liu B."/>
            <person name="Maccabe A."/>
            <person name="Meyer V."/>
            <person name="Mirabito P."/>
            <person name="Miskei M."/>
            <person name="Mos M."/>
            <person name="Mullins J."/>
            <person name="Nelson D.R."/>
            <person name="Nielsen J."/>
            <person name="Oakley B.R."/>
            <person name="Osmani S.A."/>
            <person name="Pakula T."/>
            <person name="Paszewski A."/>
            <person name="Paulsen I."/>
            <person name="Pilsyk S."/>
            <person name="Pocsi I."/>
            <person name="Punt P.J."/>
            <person name="Ram A.F."/>
            <person name="Ren Q."/>
            <person name="Robellet X."/>
            <person name="Robson G."/>
            <person name="Seiboth B."/>
            <person name="van Solingen P."/>
            <person name="Specht T."/>
            <person name="Sun J."/>
            <person name="Taheri-Talesh N."/>
            <person name="Takeshita N."/>
            <person name="Ussery D."/>
            <person name="vanKuyk P.A."/>
            <person name="Visser H."/>
            <person name="van de Vondervoort P.J."/>
            <person name="de Vries R.P."/>
            <person name="Walton J."/>
            <person name="Xiang X."/>
            <person name="Xiong Y."/>
            <person name="Zeng A.P."/>
            <person name="Brandt B.W."/>
            <person name="Cornell M.J."/>
            <person name="van den Hondel C.A."/>
            <person name="Visser J."/>
            <person name="Oliver S.G."/>
            <person name="Turner G."/>
        </authorList>
    </citation>
    <scope>GENOME REANNOTATION</scope>
    <source>
        <strain evidence="12">FGSC A4 / ATCC 38163 / CBS 112.46 / NRRL 194 / M139</strain>
    </source>
</reference>
<name>Q5B7Q0_EMENI</name>
<evidence type="ECO:0000256" key="1">
    <source>
        <dbReference type="ARBA" id="ARBA00004434"/>
    </source>
</evidence>
<dbReference type="eggNOG" id="ENOG502S645">
    <property type="taxonomic scope" value="Eukaryota"/>
</dbReference>